<dbReference type="OrthoDB" id="1900847at2"/>
<evidence type="ECO:0000313" key="2">
    <source>
        <dbReference type="Proteomes" id="UP000192468"/>
    </source>
</evidence>
<sequence>MDYKILLDEAIKHGEILAFLRGEKQYRIETSQYMPGVEPTDAGKVLSKAIYKSYKESPEIKEIFEDALINMLNGDAMDIYLVVLYVTSQLFKEMNDIAPFKINKNFIIAKLQNKIAENKKLLSEDIKLSDGFIKKGVWNNIERFDSVCNMEYGFRLIV</sequence>
<name>A0A1W1XDU6_9CLOT</name>
<proteinExistence type="predicted"/>
<organism evidence="1 2">
    <name type="scientific">Clostridium acidisoli DSM 12555</name>
    <dbReference type="NCBI Taxonomy" id="1121291"/>
    <lineage>
        <taxon>Bacteria</taxon>
        <taxon>Bacillati</taxon>
        <taxon>Bacillota</taxon>
        <taxon>Clostridia</taxon>
        <taxon>Eubacteriales</taxon>
        <taxon>Clostridiaceae</taxon>
        <taxon>Clostridium</taxon>
    </lineage>
</organism>
<dbReference type="AlphaFoldDB" id="A0A1W1XDU6"/>
<accession>A0A1W1XDU6</accession>
<protein>
    <submittedName>
        <fullName evidence="1">Uncharacterized protein</fullName>
    </submittedName>
</protein>
<dbReference type="RefSeq" id="WP_084114990.1">
    <property type="nucleotide sequence ID" value="NZ_FWXH01000003.1"/>
</dbReference>
<gene>
    <name evidence="1" type="ORF">SAMN02745134_01511</name>
</gene>
<dbReference type="Proteomes" id="UP000192468">
    <property type="component" value="Unassembled WGS sequence"/>
</dbReference>
<evidence type="ECO:0000313" key="1">
    <source>
        <dbReference type="EMBL" id="SMC22022.1"/>
    </source>
</evidence>
<dbReference type="EMBL" id="FWXH01000003">
    <property type="protein sequence ID" value="SMC22022.1"/>
    <property type="molecule type" value="Genomic_DNA"/>
</dbReference>
<keyword evidence="2" id="KW-1185">Reference proteome</keyword>
<reference evidence="1 2" key="1">
    <citation type="submission" date="2017-04" db="EMBL/GenBank/DDBJ databases">
        <authorList>
            <person name="Afonso C.L."/>
            <person name="Miller P.J."/>
            <person name="Scott M.A."/>
            <person name="Spackman E."/>
            <person name="Goraichik I."/>
            <person name="Dimitrov K.M."/>
            <person name="Suarez D.L."/>
            <person name="Swayne D.E."/>
        </authorList>
    </citation>
    <scope>NUCLEOTIDE SEQUENCE [LARGE SCALE GENOMIC DNA]</scope>
    <source>
        <strain evidence="1 2">DSM 12555</strain>
    </source>
</reference>
<dbReference type="Gene3D" id="1.25.40.520">
    <property type="match status" value="1"/>
</dbReference>
<dbReference type="InterPro" id="IPR038509">
    <property type="entry name" value="IFS_sf"/>
</dbReference>
<dbReference type="STRING" id="1121291.SAMN02745134_01511"/>